<evidence type="ECO:0000313" key="1">
    <source>
        <dbReference type="EMBL" id="KAJ0042899.1"/>
    </source>
</evidence>
<reference evidence="2" key="1">
    <citation type="journal article" date="2023" name="G3 (Bethesda)">
        <title>Genome assembly and association tests identify interacting loci associated with vigor, precocity, and sex in interspecific pistachio rootstocks.</title>
        <authorList>
            <person name="Palmer W."/>
            <person name="Jacygrad E."/>
            <person name="Sagayaradj S."/>
            <person name="Cavanaugh K."/>
            <person name="Han R."/>
            <person name="Bertier L."/>
            <person name="Beede B."/>
            <person name="Kafkas S."/>
            <person name="Golino D."/>
            <person name="Preece J."/>
            <person name="Michelmore R."/>
        </authorList>
    </citation>
    <scope>NUCLEOTIDE SEQUENCE [LARGE SCALE GENOMIC DNA]</scope>
</reference>
<keyword evidence="2" id="KW-1185">Reference proteome</keyword>
<gene>
    <name evidence="1" type="ORF">Pint_19011</name>
</gene>
<protein>
    <submittedName>
        <fullName evidence="1">Uncharacterized protein</fullName>
    </submittedName>
</protein>
<sequence length="350" mass="40249">MSRREMWDTLFGIDSILQLPFVRTLKTVMDAAKRSIFEAENKEEIEKHNQLKHIPANDFHADLGLPNVDQSNNMSTLSPSDEKNSAEKVILSEAVKTQNSTCAVINREDSLLEFFHSLPLKAPINDLRKKLLVLDLNGLLADIVSPPPKNCEADINISRRAVFKRPFCVDFLRFCFERFEVGVWSSRNKKNVERVVDFLMGDMKHKLLFCWDQSHCTATRLSTLENKHKALVFKELRRIWERDDPNLPWKKGDYHETNTLLLDDSPYKALLNPLYTAIFPCSYTFRDKGDNSLGPGGDLRIYLEGLVQAENVQTFVEQHPFGQSAITERSESWDYYLLAINSVPHFPSTI</sequence>
<proteinExistence type="predicted"/>
<evidence type="ECO:0000313" key="2">
    <source>
        <dbReference type="Proteomes" id="UP001163603"/>
    </source>
</evidence>
<dbReference type="Proteomes" id="UP001163603">
    <property type="component" value="Chromosome 4"/>
</dbReference>
<organism evidence="1 2">
    <name type="scientific">Pistacia integerrima</name>
    <dbReference type="NCBI Taxonomy" id="434235"/>
    <lineage>
        <taxon>Eukaryota</taxon>
        <taxon>Viridiplantae</taxon>
        <taxon>Streptophyta</taxon>
        <taxon>Embryophyta</taxon>
        <taxon>Tracheophyta</taxon>
        <taxon>Spermatophyta</taxon>
        <taxon>Magnoliopsida</taxon>
        <taxon>eudicotyledons</taxon>
        <taxon>Gunneridae</taxon>
        <taxon>Pentapetalae</taxon>
        <taxon>rosids</taxon>
        <taxon>malvids</taxon>
        <taxon>Sapindales</taxon>
        <taxon>Anacardiaceae</taxon>
        <taxon>Pistacia</taxon>
    </lineage>
</organism>
<name>A0ACC0YWX6_9ROSI</name>
<comment type="caution">
    <text evidence="1">The sequence shown here is derived from an EMBL/GenBank/DDBJ whole genome shotgun (WGS) entry which is preliminary data.</text>
</comment>
<dbReference type="EMBL" id="CM047739">
    <property type="protein sequence ID" value="KAJ0042899.1"/>
    <property type="molecule type" value="Genomic_DNA"/>
</dbReference>
<accession>A0ACC0YWX6</accession>